<reference evidence="1" key="1">
    <citation type="submission" date="2017-12" db="EMBL/GenBank/DDBJ databases">
        <authorList>
            <person name="Barbosa P."/>
            <person name="Usie A."/>
            <person name="Ramos A.M."/>
        </authorList>
    </citation>
    <scope>NUCLEOTIDE SEQUENCE</scope>
    <source>
        <strain evidence="1">HL8</strain>
        <tissue evidence="1">Leaves</tissue>
    </source>
</reference>
<reference evidence="1" key="2">
    <citation type="journal article" date="2018" name="Sci. Data">
        <title>The draft genome sequence of cork oak.</title>
        <authorList>
            <person name="Ramos A.M."/>
            <person name="Usie A."/>
            <person name="Barbosa P."/>
            <person name="Barros P.M."/>
            <person name="Capote T."/>
            <person name="Chaves I."/>
            <person name="Simoes F."/>
            <person name="Abreu I."/>
            <person name="Carrasquinho I."/>
            <person name="Faro C."/>
            <person name="Guimaraes J.B."/>
            <person name="Mendonca D."/>
            <person name="Nobrega F."/>
            <person name="Rodrigues L."/>
            <person name="Saibo N.J.M."/>
            <person name="Varela M.C."/>
            <person name="Egas C."/>
            <person name="Matos J."/>
            <person name="Miguel C.M."/>
            <person name="Oliveira M.M."/>
            <person name="Ricardo C.P."/>
            <person name="Goncalves S."/>
        </authorList>
    </citation>
    <scope>NUCLEOTIDE SEQUENCE [LARGE SCALE GENOMIC DNA]</scope>
    <source>
        <strain evidence="1">HL8</strain>
    </source>
</reference>
<sequence length="107" mass="12417">MLLKVLTKEVFLNVFKRVYCFHEIHWTYCSHLGPSPMNMKYSCMSEQAFFVLYLRCVNSVSQLLIIILQPVIASRTHILFQVVREGITFLACMQVEMLPLMAIEALS</sequence>
<reference evidence="1" key="3">
    <citation type="submission" date="2023-07" db="EMBL/GenBank/DDBJ databases">
        <title>An improved reference 1 genome and first organelle genomes of Quercus suber.</title>
        <authorList>
            <consortium name="Genosuber Consortium"/>
            <person name="Usie A."/>
            <person name="Serra O."/>
            <person name="Barros P."/>
        </authorList>
    </citation>
    <scope>NUCLEOTIDE SEQUENCE</scope>
    <source>
        <strain evidence="1">HL8</strain>
        <tissue evidence="1">Leaves</tissue>
    </source>
</reference>
<dbReference type="AlphaFoldDB" id="A0AAW0MF05"/>
<dbReference type="EMBL" id="PKMF04000003">
    <property type="protein sequence ID" value="KAK7861132.1"/>
    <property type="molecule type" value="Genomic_DNA"/>
</dbReference>
<comment type="caution">
    <text evidence="1">The sequence shown here is derived from an EMBL/GenBank/DDBJ whole genome shotgun (WGS) entry which is preliminary data.</text>
</comment>
<name>A0AAW0MF05_QUESU</name>
<protein>
    <submittedName>
        <fullName evidence="1">Ap-3 complex subunit mu</fullName>
    </submittedName>
</protein>
<evidence type="ECO:0000313" key="1">
    <source>
        <dbReference type="EMBL" id="KAK7861132.1"/>
    </source>
</evidence>
<organism evidence="1">
    <name type="scientific">Quercus suber</name>
    <name type="common">Cork oak</name>
    <dbReference type="NCBI Taxonomy" id="58331"/>
    <lineage>
        <taxon>Eukaryota</taxon>
        <taxon>Viridiplantae</taxon>
        <taxon>Streptophyta</taxon>
        <taxon>Embryophyta</taxon>
        <taxon>Tracheophyta</taxon>
        <taxon>Spermatophyta</taxon>
        <taxon>Magnoliopsida</taxon>
        <taxon>eudicotyledons</taxon>
        <taxon>Gunneridae</taxon>
        <taxon>Pentapetalae</taxon>
        <taxon>rosids</taxon>
        <taxon>fabids</taxon>
        <taxon>Fagales</taxon>
        <taxon>Fagaceae</taxon>
        <taxon>Quercus</taxon>
    </lineage>
</organism>
<gene>
    <name evidence="1" type="primary">AP3M_2</name>
    <name evidence="1" type="ORF">CFP56_024342</name>
</gene>
<accession>A0AAW0MF05</accession>
<proteinExistence type="predicted"/>